<keyword evidence="7" id="KW-0808">Transferase</keyword>
<dbReference type="Proteomes" id="UP000587760">
    <property type="component" value="Unassembled WGS sequence"/>
</dbReference>
<dbReference type="GO" id="GO:0003700">
    <property type="term" value="F:DNA-binding transcription factor activity"/>
    <property type="evidence" value="ECO:0007669"/>
    <property type="project" value="InterPro"/>
</dbReference>
<dbReference type="PANTHER" id="PTHR46577:SF1">
    <property type="entry name" value="HTH-TYPE TRANSCRIPTIONAL REGULATORY PROTEIN GABR"/>
    <property type="match status" value="1"/>
</dbReference>
<feature type="domain" description="HTH gntR-type" evidence="6">
    <location>
        <begin position="12"/>
        <end position="80"/>
    </location>
</feature>
<dbReference type="RefSeq" id="WP_184747174.1">
    <property type="nucleotide sequence ID" value="NZ_JACHGJ010000004.1"/>
</dbReference>
<dbReference type="InterPro" id="IPR015421">
    <property type="entry name" value="PyrdxlP-dep_Trfase_major"/>
</dbReference>
<evidence type="ECO:0000256" key="1">
    <source>
        <dbReference type="ARBA" id="ARBA00005384"/>
    </source>
</evidence>
<dbReference type="AlphaFoldDB" id="A0A841RD61"/>
<comment type="caution">
    <text evidence="7">The sequence shown here is derived from an EMBL/GenBank/DDBJ whole genome shotgun (WGS) entry which is preliminary data.</text>
</comment>
<dbReference type="InterPro" id="IPR036390">
    <property type="entry name" value="WH_DNA-bd_sf"/>
</dbReference>
<reference evidence="7 8" key="1">
    <citation type="submission" date="2020-08" db="EMBL/GenBank/DDBJ databases">
        <title>Genomic Encyclopedia of Type Strains, Phase IV (KMG-IV): sequencing the most valuable type-strain genomes for metagenomic binning, comparative biology and taxonomic classification.</title>
        <authorList>
            <person name="Goeker M."/>
        </authorList>
    </citation>
    <scope>NUCLEOTIDE SEQUENCE [LARGE SCALE GENOMIC DNA]</scope>
    <source>
        <strain evidence="7 8">DSM 2461</strain>
    </source>
</reference>
<dbReference type="InterPro" id="IPR036388">
    <property type="entry name" value="WH-like_DNA-bd_sf"/>
</dbReference>
<organism evidence="7 8">
    <name type="scientific">Spirochaeta isovalerica</name>
    <dbReference type="NCBI Taxonomy" id="150"/>
    <lineage>
        <taxon>Bacteria</taxon>
        <taxon>Pseudomonadati</taxon>
        <taxon>Spirochaetota</taxon>
        <taxon>Spirochaetia</taxon>
        <taxon>Spirochaetales</taxon>
        <taxon>Spirochaetaceae</taxon>
        <taxon>Spirochaeta</taxon>
    </lineage>
</organism>
<dbReference type="EMBL" id="JACHGJ010000004">
    <property type="protein sequence ID" value="MBB6480930.1"/>
    <property type="molecule type" value="Genomic_DNA"/>
</dbReference>
<dbReference type="InterPro" id="IPR051446">
    <property type="entry name" value="HTH_trans_reg/aminotransferase"/>
</dbReference>
<dbReference type="Pfam" id="PF00392">
    <property type="entry name" value="GntR"/>
    <property type="match status" value="1"/>
</dbReference>
<evidence type="ECO:0000256" key="2">
    <source>
        <dbReference type="ARBA" id="ARBA00022898"/>
    </source>
</evidence>
<dbReference type="CDD" id="cd00609">
    <property type="entry name" value="AAT_like"/>
    <property type="match status" value="1"/>
</dbReference>
<dbReference type="CDD" id="cd07377">
    <property type="entry name" value="WHTH_GntR"/>
    <property type="match status" value="1"/>
</dbReference>
<name>A0A841RD61_9SPIO</name>
<comment type="similarity">
    <text evidence="1">In the C-terminal section; belongs to the class-I pyridoxal-phosphate-dependent aminotransferase family.</text>
</comment>
<proteinExistence type="inferred from homology"/>
<evidence type="ECO:0000259" key="6">
    <source>
        <dbReference type="PROSITE" id="PS50949"/>
    </source>
</evidence>
<dbReference type="SUPFAM" id="SSF46785">
    <property type="entry name" value="Winged helix' DNA-binding domain"/>
    <property type="match status" value="1"/>
</dbReference>
<dbReference type="Gene3D" id="1.10.10.10">
    <property type="entry name" value="Winged helix-like DNA-binding domain superfamily/Winged helix DNA-binding domain"/>
    <property type="match status" value="1"/>
</dbReference>
<keyword evidence="2" id="KW-0663">Pyridoxal phosphate</keyword>
<dbReference type="GO" id="GO:0003677">
    <property type="term" value="F:DNA binding"/>
    <property type="evidence" value="ECO:0007669"/>
    <property type="project" value="UniProtKB-KW"/>
</dbReference>
<keyword evidence="4" id="KW-0238">DNA-binding</keyword>
<evidence type="ECO:0000256" key="3">
    <source>
        <dbReference type="ARBA" id="ARBA00023015"/>
    </source>
</evidence>
<evidence type="ECO:0000256" key="4">
    <source>
        <dbReference type="ARBA" id="ARBA00023125"/>
    </source>
</evidence>
<dbReference type="Pfam" id="PF00155">
    <property type="entry name" value="Aminotran_1_2"/>
    <property type="match status" value="1"/>
</dbReference>
<dbReference type="InterPro" id="IPR000524">
    <property type="entry name" value="Tscrpt_reg_HTH_GntR"/>
</dbReference>
<dbReference type="GO" id="GO:0008483">
    <property type="term" value="F:transaminase activity"/>
    <property type="evidence" value="ECO:0007669"/>
    <property type="project" value="UniProtKB-KW"/>
</dbReference>
<evidence type="ECO:0000256" key="5">
    <source>
        <dbReference type="ARBA" id="ARBA00023163"/>
    </source>
</evidence>
<dbReference type="SMART" id="SM00345">
    <property type="entry name" value="HTH_GNTR"/>
    <property type="match status" value="1"/>
</dbReference>
<dbReference type="InterPro" id="IPR004839">
    <property type="entry name" value="Aminotransferase_I/II_large"/>
</dbReference>
<accession>A0A841RD61</accession>
<keyword evidence="3" id="KW-0805">Transcription regulation</keyword>
<protein>
    <submittedName>
        <fullName evidence="7">GntR family transcriptional regulator/MocR family aminotransferase</fullName>
    </submittedName>
</protein>
<evidence type="ECO:0000313" key="8">
    <source>
        <dbReference type="Proteomes" id="UP000587760"/>
    </source>
</evidence>
<dbReference type="GO" id="GO:0030170">
    <property type="term" value="F:pyridoxal phosphate binding"/>
    <property type="evidence" value="ECO:0007669"/>
    <property type="project" value="InterPro"/>
</dbReference>
<evidence type="ECO:0000313" key="7">
    <source>
        <dbReference type="EMBL" id="MBB6480930.1"/>
    </source>
</evidence>
<dbReference type="SUPFAM" id="SSF53383">
    <property type="entry name" value="PLP-dependent transferases"/>
    <property type="match status" value="1"/>
</dbReference>
<dbReference type="PROSITE" id="PS50949">
    <property type="entry name" value="HTH_GNTR"/>
    <property type="match status" value="1"/>
</dbReference>
<keyword evidence="7" id="KW-0032">Aminotransferase</keyword>
<sequence length="484" mass="55516">MYDISIDRLSKEPLYRQIRDRIIELINSGELKSGNQLPPSRELAMQLGVNRTTVYQAYRELWSLGYTESRPGSYSIVRNRKETNQPVNRQSELIDWKALINTYDPPFRSSPEQDEALYDFRTFSPLSDAEGAEKFRKCLNDVLRQKGKDLLLYGDPYGYRPLRDYISLMMSENEIDVDRERILITDGAQNGLDLICKLFRKEKWSIVTAEPSYSEALSLFHYYGAEVISIPLTSSGMDLAELQEKLKNNTISFVYTMPNFQNPTGISSTRENREELLEICENSGVPIIEDGFSQDMRGTILPIKSMDRHGIVIYIGTFSKVLFPGIRVGWINGNRDILKKLAALQYMTSVSGNHIMQAAVERFCRLGYYDLHLKRIHRRYRERMTGTLDILKQHFPRKAGTYTSPAGGFYLWFDLSQSFQSEEELILKLKERGILITGGSLFMAERKGGTCLRMSIARGEAGDLEKGVIAFCKVLKAMLKEERK</sequence>
<keyword evidence="8" id="KW-1185">Reference proteome</keyword>
<gene>
    <name evidence="7" type="ORF">HNR50_002603</name>
</gene>
<dbReference type="PRINTS" id="PR00035">
    <property type="entry name" value="HTHGNTR"/>
</dbReference>
<dbReference type="PANTHER" id="PTHR46577">
    <property type="entry name" value="HTH-TYPE TRANSCRIPTIONAL REGULATORY PROTEIN GABR"/>
    <property type="match status" value="1"/>
</dbReference>
<dbReference type="Gene3D" id="3.40.640.10">
    <property type="entry name" value="Type I PLP-dependent aspartate aminotransferase-like (Major domain)"/>
    <property type="match status" value="1"/>
</dbReference>
<dbReference type="InterPro" id="IPR015424">
    <property type="entry name" value="PyrdxlP-dep_Trfase"/>
</dbReference>
<keyword evidence="5" id="KW-0804">Transcription</keyword>